<proteinExistence type="predicted"/>
<keyword evidence="2" id="KW-1185">Reference proteome</keyword>
<protein>
    <submittedName>
        <fullName evidence="1">Uncharacterized protein</fullName>
    </submittedName>
</protein>
<dbReference type="AlphaFoldDB" id="A0A4C1SN27"/>
<evidence type="ECO:0000313" key="2">
    <source>
        <dbReference type="Proteomes" id="UP000299102"/>
    </source>
</evidence>
<evidence type="ECO:0000313" key="1">
    <source>
        <dbReference type="EMBL" id="GBP03384.1"/>
    </source>
</evidence>
<accession>A0A4C1SN27</accession>
<gene>
    <name evidence="1" type="ORF">EVAR_101768_1</name>
</gene>
<reference evidence="1 2" key="1">
    <citation type="journal article" date="2019" name="Commun. Biol.">
        <title>The bagworm genome reveals a unique fibroin gene that provides high tensile strength.</title>
        <authorList>
            <person name="Kono N."/>
            <person name="Nakamura H."/>
            <person name="Ohtoshi R."/>
            <person name="Tomita M."/>
            <person name="Numata K."/>
            <person name="Arakawa K."/>
        </authorList>
    </citation>
    <scope>NUCLEOTIDE SEQUENCE [LARGE SCALE GENOMIC DNA]</scope>
</reference>
<comment type="caution">
    <text evidence="1">The sequence shown here is derived from an EMBL/GenBank/DDBJ whole genome shotgun (WGS) entry which is preliminary data.</text>
</comment>
<dbReference type="Proteomes" id="UP000299102">
    <property type="component" value="Unassembled WGS sequence"/>
</dbReference>
<sequence length="133" mass="14329">MSSKVRLSGIGQVYAIVKSAPYVPLTACHGAVPATRRDCFPMRGSQLDGTFWRGDNAQIKSSRTSLTTGPVIVTDRYHTFIERQSPIGQHATLASAGVGIPLSLRPLMVNGPVRFPRLLASPPEGLVRIEDST</sequence>
<organism evidence="1 2">
    <name type="scientific">Eumeta variegata</name>
    <name type="common">Bagworm moth</name>
    <name type="synonym">Eumeta japonica</name>
    <dbReference type="NCBI Taxonomy" id="151549"/>
    <lineage>
        <taxon>Eukaryota</taxon>
        <taxon>Metazoa</taxon>
        <taxon>Ecdysozoa</taxon>
        <taxon>Arthropoda</taxon>
        <taxon>Hexapoda</taxon>
        <taxon>Insecta</taxon>
        <taxon>Pterygota</taxon>
        <taxon>Neoptera</taxon>
        <taxon>Endopterygota</taxon>
        <taxon>Lepidoptera</taxon>
        <taxon>Glossata</taxon>
        <taxon>Ditrysia</taxon>
        <taxon>Tineoidea</taxon>
        <taxon>Psychidae</taxon>
        <taxon>Oiketicinae</taxon>
        <taxon>Eumeta</taxon>
    </lineage>
</organism>
<dbReference type="EMBL" id="BGZK01000010">
    <property type="protein sequence ID" value="GBP03384.1"/>
    <property type="molecule type" value="Genomic_DNA"/>
</dbReference>
<name>A0A4C1SN27_EUMVA</name>